<feature type="transmembrane region" description="Helical" evidence="7">
    <location>
        <begin position="87"/>
        <end position="114"/>
    </location>
</feature>
<keyword evidence="3" id="KW-1003">Cell membrane</keyword>
<evidence type="ECO:0000256" key="2">
    <source>
        <dbReference type="ARBA" id="ARBA00007430"/>
    </source>
</evidence>
<name>A0ABP9N6T9_9PSEU</name>
<evidence type="ECO:0000256" key="6">
    <source>
        <dbReference type="ARBA" id="ARBA00023136"/>
    </source>
</evidence>
<organism evidence="8 9">
    <name type="scientific">Pseudonocardia adelaidensis</name>
    <dbReference type="NCBI Taxonomy" id="648754"/>
    <lineage>
        <taxon>Bacteria</taxon>
        <taxon>Bacillati</taxon>
        <taxon>Actinomycetota</taxon>
        <taxon>Actinomycetes</taxon>
        <taxon>Pseudonocardiales</taxon>
        <taxon>Pseudonocardiaceae</taxon>
        <taxon>Pseudonocardia</taxon>
    </lineage>
</organism>
<comment type="similarity">
    <text evidence="2">Belongs to the polysaccharide synthase family.</text>
</comment>
<dbReference type="PANTHER" id="PTHR30250:SF10">
    <property type="entry name" value="LIPOPOLYSACCHARIDE BIOSYNTHESIS PROTEIN WZXC"/>
    <property type="match status" value="1"/>
</dbReference>
<feature type="transmembrane region" description="Helical" evidence="7">
    <location>
        <begin position="154"/>
        <end position="176"/>
    </location>
</feature>
<evidence type="ECO:0000256" key="7">
    <source>
        <dbReference type="SAM" id="Phobius"/>
    </source>
</evidence>
<dbReference type="CDD" id="cd13127">
    <property type="entry name" value="MATE_tuaB_like"/>
    <property type="match status" value="1"/>
</dbReference>
<dbReference type="Proteomes" id="UP001500804">
    <property type="component" value="Unassembled WGS sequence"/>
</dbReference>
<dbReference type="RefSeq" id="WP_345602706.1">
    <property type="nucleotide sequence ID" value="NZ_BAABJO010000001.1"/>
</dbReference>
<evidence type="ECO:0000256" key="4">
    <source>
        <dbReference type="ARBA" id="ARBA00022692"/>
    </source>
</evidence>
<evidence type="ECO:0000256" key="1">
    <source>
        <dbReference type="ARBA" id="ARBA00004651"/>
    </source>
</evidence>
<feature type="transmembrane region" description="Helical" evidence="7">
    <location>
        <begin position="388"/>
        <end position="407"/>
    </location>
</feature>
<dbReference type="PANTHER" id="PTHR30250">
    <property type="entry name" value="PST FAMILY PREDICTED COLANIC ACID TRANSPORTER"/>
    <property type="match status" value="1"/>
</dbReference>
<feature type="transmembrane region" description="Helical" evidence="7">
    <location>
        <begin position="327"/>
        <end position="350"/>
    </location>
</feature>
<proteinExistence type="inferred from homology"/>
<dbReference type="InterPro" id="IPR050833">
    <property type="entry name" value="Poly_Biosynth_Transport"/>
</dbReference>
<dbReference type="Pfam" id="PF13440">
    <property type="entry name" value="Polysacc_synt_3"/>
    <property type="match status" value="1"/>
</dbReference>
<protein>
    <submittedName>
        <fullName evidence="8">Lipopolysaccharide biosynthesis protein</fullName>
    </submittedName>
</protein>
<accession>A0ABP9N6T9</accession>
<keyword evidence="5 7" id="KW-1133">Transmembrane helix</keyword>
<keyword evidence="4 7" id="KW-0812">Transmembrane</keyword>
<feature type="transmembrane region" description="Helical" evidence="7">
    <location>
        <begin position="120"/>
        <end position="142"/>
    </location>
</feature>
<feature type="transmembrane region" description="Helical" evidence="7">
    <location>
        <begin position="419"/>
        <end position="440"/>
    </location>
</feature>
<feature type="transmembrane region" description="Helical" evidence="7">
    <location>
        <begin position="49"/>
        <end position="66"/>
    </location>
</feature>
<feature type="transmembrane region" description="Helical" evidence="7">
    <location>
        <begin position="182"/>
        <end position="201"/>
    </location>
</feature>
<evidence type="ECO:0000256" key="3">
    <source>
        <dbReference type="ARBA" id="ARBA00022475"/>
    </source>
</evidence>
<keyword evidence="6 7" id="KW-0472">Membrane</keyword>
<sequence>MDTPQPGSMQLRRKLTRVATASAGSQAITQGVSLLQTVVLARLLTPAEVGIFAAGTVLTALLVEFSEGGLRAALVNRQRDVEAAAETVFWATLVSGVLISLGAVAAAPVIGLVFDDPTVGLVAAASAGGLLLYSLTNVPEAILQREFSVSRNIVLAPAVSLAFAVVSVGCAVLGFGVWSLVIGTYASSVTLLVGVWMLVGWRPGRAKASVRLWRQLARYGYPLLIDRISSQVRTATEPVVIGRLLDTAALGFYRYGLRIARLPVNVMIGVVAYALFPAFSHIAADPERLRQTYLKALRWVTFCAAPVSGLMLAIGEPAAVVVLGEPWRQAGVVLVAMAGLGIGKAFASVSEEAIKGHGRTGLINYATAVEFALGLFLLVLIVPFGLPGVGLAISATALVVGVLCLALARSALGVRAVQIVRATLPSVLSSLAATASTAALERLVLHTDTRPTIVAVAFLALDGLAFLLVYIGVLAAVAPSMAATLGRAARSRVIPGRGQRAED</sequence>
<dbReference type="EMBL" id="BAABJO010000001">
    <property type="protein sequence ID" value="GAA5110938.1"/>
    <property type="molecule type" value="Genomic_DNA"/>
</dbReference>
<comment type="subcellular location">
    <subcellularLocation>
        <location evidence="1">Cell membrane</location>
        <topology evidence="1">Multi-pass membrane protein</topology>
    </subcellularLocation>
</comment>
<evidence type="ECO:0000256" key="5">
    <source>
        <dbReference type="ARBA" id="ARBA00022989"/>
    </source>
</evidence>
<comment type="caution">
    <text evidence="8">The sequence shown here is derived from an EMBL/GenBank/DDBJ whole genome shotgun (WGS) entry which is preliminary data.</text>
</comment>
<feature type="transmembrane region" description="Helical" evidence="7">
    <location>
        <begin position="362"/>
        <end position="382"/>
    </location>
</feature>
<gene>
    <name evidence="8" type="ORF">GCM10023320_03240</name>
</gene>
<evidence type="ECO:0000313" key="8">
    <source>
        <dbReference type="EMBL" id="GAA5110938.1"/>
    </source>
</evidence>
<reference evidence="9" key="1">
    <citation type="journal article" date="2019" name="Int. J. Syst. Evol. Microbiol.">
        <title>The Global Catalogue of Microorganisms (GCM) 10K type strain sequencing project: providing services to taxonomists for standard genome sequencing and annotation.</title>
        <authorList>
            <consortium name="The Broad Institute Genomics Platform"/>
            <consortium name="The Broad Institute Genome Sequencing Center for Infectious Disease"/>
            <person name="Wu L."/>
            <person name="Ma J."/>
        </authorList>
    </citation>
    <scope>NUCLEOTIDE SEQUENCE [LARGE SCALE GENOMIC DNA]</scope>
    <source>
        <strain evidence="9">JCM 18302</strain>
    </source>
</reference>
<feature type="transmembrane region" description="Helical" evidence="7">
    <location>
        <begin position="452"/>
        <end position="477"/>
    </location>
</feature>
<keyword evidence="9" id="KW-1185">Reference proteome</keyword>
<evidence type="ECO:0000313" key="9">
    <source>
        <dbReference type="Proteomes" id="UP001500804"/>
    </source>
</evidence>
<feature type="transmembrane region" description="Helical" evidence="7">
    <location>
        <begin position="262"/>
        <end position="284"/>
    </location>
</feature>